<sequence>MSKKSVGLAIFLGIFGFGGFYAAGLKKGLMLFAAVAIVGALIANFISPNLAFITTIASVYVSYKWVSEHNAALPMGKGQA</sequence>
<feature type="transmembrane region" description="Helical" evidence="1">
    <location>
        <begin position="32"/>
        <end position="61"/>
    </location>
</feature>
<keyword evidence="1" id="KW-1133">Transmembrane helix</keyword>
<dbReference type="EMBL" id="CTRP01000012">
    <property type="protein sequence ID" value="CQR73245.1"/>
    <property type="molecule type" value="Genomic_DNA"/>
</dbReference>
<dbReference type="RefSeq" id="WP_021168033.1">
    <property type="nucleotide sequence ID" value="NZ_CTRP01000012.1"/>
</dbReference>
<dbReference type="AlphaFoldDB" id="A0A0U1L135"/>
<keyword evidence="3" id="KW-1185">Reference proteome</keyword>
<evidence type="ECO:0000256" key="1">
    <source>
        <dbReference type="SAM" id="Phobius"/>
    </source>
</evidence>
<keyword evidence="1" id="KW-0472">Membrane</keyword>
<name>A0A0U1L135_9FIRM</name>
<keyword evidence="1" id="KW-0812">Transmembrane</keyword>
<reference evidence="3" key="1">
    <citation type="submission" date="2015-03" db="EMBL/GenBank/DDBJ databases">
        <authorList>
            <person name="Nijsse Bart"/>
        </authorList>
    </citation>
    <scope>NUCLEOTIDE SEQUENCE [LARGE SCALE GENOMIC DNA]</scope>
</reference>
<evidence type="ECO:0000313" key="2">
    <source>
        <dbReference type="EMBL" id="CQR73245.1"/>
    </source>
</evidence>
<dbReference type="Proteomes" id="UP000049855">
    <property type="component" value="Unassembled WGS sequence"/>
</dbReference>
<evidence type="ECO:0000313" key="3">
    <source>
        <dbReference type="Proteomes" id="UP000049855"/>
    </source>
</evidence>
<gene>
    <name evidence="2" type="ORF">SpAn4DRAFT_2477</name>
</gene>
<accession>A0A0U1L135</accession>
<protein>
    <submittedName>
        <fullName evidence="2">Uncharacterized protein</fullName>
    </submittedName>
</protein>
<proteinExistence type="predicted"/>
<organism evidence="2 3">
    <name type="scientific">Sporomusa ovata</name>
    <dbReference type="NCBI Taxonomy" id="2378"/>
    <lineage>
        <taxon>Bacteria</taxon>
        <taxon>Bacillati</taxon>
        <taxon>Bacillota</taxon>
        <taxon>Negativicutes</taxon>
        <taxon>Selenomonadales</taxon>
        <taxon>Sporomusaceae</taxon>
        <taxon>Sporomusa</taxon>
    </lineage>
</organism>